<reference evidence="1 2" key="1">
    <citation type="submission" date="2023-03" db="EMBL/GenBank/DDBJ databases">
        <title>Genome sequence of Lichtheimia ornata CBS 291.66.</title>
        <authorList>
            <person name="Mohabir J.T."/>
            <person name="Shea T.P."/>
            <person name="Kurbessoian T."/>
            <person name="Berby B."/>
            <person name="Fontaine J."/>
            <person name="Livny J."/>
            <person name="Gnirke A."/>
            <person name="Stajich J.E."/>
            <person name="Cuomo C.A."/>
        </authorList>
    </citation>
    <scope>NUCLEOTIDE SEQUENCE [LARGE SCALE GENOMIC DNA]</scope>
    <source>
        <strain evidence="1">CBS 291.66</strain>
    </source>
</reference>
<protein>
    <submittedName>
        <fullName evidence="1">Uncharacterized protein</fullName>
    </submittedName>
</protein>
<comment type="caution">
    <text evidence="1">The sequence shown here is derived from an EMBL/GenBank/DDBJ whole genome shotgun (WGS) entry which is preliminary data.</text>
</comment>
<proteinExistence type="predicted"/>
<accession>A0AAD7XUK6</accession>
<dbReference type="EMBL" id="JARTCD010000030">
    <property type="protein sequence ID" value="KAJ8657574.1"/>
    <property type="molecule type" value="Genomic_DNA"/>
</dbReference>
<organism evidence="1 2">
    <name type="scientific">Lichtheimia ornata</name>
    <dbReference type="NCBI Taxonomy" id="688661"/>
    <lineage>
        <taxon>Eukaryota</taxon>
        <taxon>Fungi</taxon>
        <taxon>Fungi incertae sedis</taxon>
        <taxon>Mucoromycota</taxon>
        <taxon>Mucoromycotina</taxon>
        <taxon>Mucoromycetes</taxon>
        <taxon>Mucorales</taxon>
        <taxon>Lichtheimiaceae</taxon>
        <taxon>Lichtheimia</taxon>
    </lineage>
</organism>
<keyword evidence="2" id="KW-1185">Reference proteome</keyword>
<name>A0AAD7XUK6_9FUNG</name>
<evidence type="ECO:0000313" key="2">
    <source>
        <dbReference type="Proteomes" id="UP001234581"/>
    </source>
</evidence>
<dbReference type="RefSeq" id="XP_058342487.1">
    <property type="nucleotide sequence ID" value="XM_058486665.1"/>
</dbReference>
<dbReference type="Proteomes" id="UP001234581">
    <property type="component" value="Unassembled WGS sequence"/>
</dbReference>
<dbReference type="GeneID" id="83214049"/>
<gene>
    <name evidence="1" type="ORF">O0I10_006638</name>
</gene>
<evidence type="ECO:0000313" key="1">
    <source>
        <dbReference type="EMBL" id="KAJ8657574.1"/>
    </source>
</evidence>
<sequence length="148" mass="16641">MVESTLCDSIKLELVNSNFCICRSHPKSFKRATSFRLARGDMAKFEIDGFDPETGTQGCLSWAERGDSKKEPMLHCGILSYGCHYAVDMMPYENVSLFIPSRVNHTVTERKLQLDLSVLQRQADAIVIDNDDEPISLAIEVPTITTLR</sequence>
<dbReference type="AlphaFoldDB" id="A0AAD7XUK6"/>